<dbReference type="EMBL" id="QXFY01001010">
    <property type="protein sequence ID" value="KAE9331269.1"/>
    <property type="molecule type" value="Genomic_DNA"/>
</dbReference>
<evidence type="ECO:0008006" key="4">
    <source>
        <dbReference type="Google" id="ProtNLM"/>
    </source>
</evidence>
<proteinExistence type="predicted"/>
<dbReference type="Proteomes" id="UP000486351">
    <property type="component" value="Unassembled WGS sequence"/>
</dbReference>
<dbReference type="GO" id="GO:0000981">
    <property type="term" value="F:DNA-binding transcription factor activity, RNA polymerase II-specific"/>
    <property type="evidence" value="ECO:0007669"/>
    <property type="project" value="InterPro"/>
</dbReference>
<dbReference type="AlphaFoldDB" id="A0A6G0REB8"/>
<comment type="caution">
    <text evidence="2">The sequence shown here is derived from an EMBL/GenBank/DDBJ whole genome shotgun (WGS) entry which is preliminary data.</text>
</comment>
<dbReference type="InterPro" id="IPR036864">
    <property type="entry name" value="Zn2-C6_fun-type_DNA-bd_sf"/>
</dbReference>
<feature type="compositionally biased region" description="Low complexity" evidence="1">
    <location>
        <begin position="11"/>
        <end position="28"/>
    </location>
</feature>
<evidence type="ECO:0000313" key="2">
    <source>
        <dbReference type="EMBL" id="KAE9331269.1"/>
    </source>
</evidence>
<evidence type="ECO:0000256" key="1">
    <source>
        <dbReference type="SAM" id="MobiDB-lite"/>
    </source>
</evidence>
<dbReference type="SUPFAM" id="SSF57701">
    <property type="entry name" value="Zn2/Cys6 DNA-binding domain"/>
    <property type="match status" value="1"/>
</dbReference>
<organism evidence="2 3">
    <name type="scientific">Phytophthora fragariae</name>
    <dbReference type="NCBI Taxonomy" id="53985"/>
    <lineage>
        <taxon>Eukaryota</taxon>
        <taxon>Sar</taxon>
        <taxon>Stramenopiles</taxon>
        <taxon>Oomycota</taxon>
        <taxon>Peronosporomycetes</taxon>
        <taxon>Peronosporales</taxon>
        <taxon>Peronosporaceae</taxon>
        <taxon>Phytophthora</taxon>
    </lineage>
</organism>
<accession>A0A6G0REB8</accession>
<name>A0A6G0REB8_9STRA</name>
<sequence length="68" mass="7268">MRLRERRTGQAARRAPSSPPASAVLPPLQQHSAPLVLAAPDTGKRSPPACASCRQSKRRCGPSSDNQH</sequence>
<dbReference type="GO" id="GO:0008270">
    <property type="term" value="F:zinc ion binding"/>
    <property type="evidence" value="ECO:0007669"/>
    <property type="project" value="InterPro"/>
</dbReference>
<gene>
    <name evidence="2" type="ORF">PF008_g15519</name>
</gene>
<protein>
    <recommendedName>
        <fullName evidence="4">Zn(2)-C6 fungal-type domain-containing protein</fullName>
    </recommendedName>
</protein>
<feature type="region of interest" description="Disordered" evidence="1">
    <location>
        <begin position="1"/>
        <end position="68"/>
    </location>
</feature>
<evidence type="ECO:0000313" key="3">
    <source>
        <dbReference type="Proteomes" id="UP000486351"/>
    </source>
</evidence>
<reference evidence="2 3" key="1">
    <citation type="submission" date="2018-09" db="EMBL/GenBank/DDBJ databases">
        <title>Genomic investigation of the strawberry pathogen Phytophthora fragariae indicates pathogenicity is determined by transcriptional variation in three key races.</title>
        <authorList>
            <person name="Adams T.M."/>
            <person name="Armitage A.D."/>
            <person name="Sobczyk M.K."/>
            <person name="Bates H.J."/>
            <person name="Dunwell J.M."/>
            <person name="Nellist C.F."/>
            <person name="Harrison R.J."/>
        </authorList>
    </citation>
    <scope>NUCLEOTIDE SEQUENCE [LARGE SCALE GENOMIC DNA]</scope>
    <source>
        <strain evidence="2 3">NOV-77</strain>
    </source>
</reference>